<dbReference type="Proteomes" id="UP001152049">
    <property type="component" value="Unassembled WGS sequence"/>
</dbReference>
<reference evidence="1" key="1">
    <citation type="submission" date="2022-09" db="EMBL/GenBank/DDBJ databases">
        <title>Fusarium specimens isolated from Avocado Roots.</title>
        <authorList>
            <person name="Stajich J."/>
            <person name="Roper C."/>
            <person name="Heimlech-Rivalta G."/>
        </authorList>
    </citation>
    <scope>NUCLEOTIDE SEQUENCE</scope>
    <source>
        <strain evidence="1">CF00136</strain>
    </source>
</reference>
<accession>A0A9W8RIM8</accession>
<proteinExistence type="predicted"/>
<keyword evidence="2" id="KW-1185">Reference proteome</keyword>
<dbReference type="AlphaFoldDB" id="A0A9W8RIM8"/>
<gene>
    <name evidence="1" type="ORF">NW762_014493</name>
</gene>
<sequence length="69" mass="7811">MKSSEDYADLVMIANKVITISEYEENQKQAGKKFLLRSDIGRLMREVVRCATFVMVIPAMLACSRGVVR</sequence>
<protein>
    <submittedName>
        <fullName evidence="1">Uncharacterized protein</fullName>
    </submittedName>
</protein>
<organism evidence="1 2">
    <name type="scientific">Fusarium torreyae</name>
    <dbReference type="NCBI Taxonomy" id="1237075"/>
    <lineage>
        <taxon>Eukaryota</taxon>
        <taxon>Fungi</taxon>
        <taxon>Dikarya</taxon>
        <taxon>Ascomycota</taxon>
        <taxon>Pezizomycotina</taxon>
        <taxon>Sordariomycetes</taxon>
        <taxon>Hypocreomycetidae</taxon>
        <taxon>Hypocreales</taxon>
        <taxon>Nectriaceae</taxon>
        <taxon>Fusarium</taxon>
    </lineage>
</organism>
<dbReference type="EMBL" id="JAOQAZ010000051">
    <property type="protein sequence ID" value="KAJ4244366.1"/>
    <property type="molecule type" value="Genomic_DNA"/>
</dbReference>
<name>A0A9W8RIM8_9HYPO</name>
<evidence type="ECO:0000313" key="2">
    <source>
        <dbReference type="Proteomes" id="UP001152049"/>
    </source>
</evidence>
<comment type="caution">
    <text evidence="1">The sequence shown here is derived from an EMBL/GenBank/DDBJ whole genome shotgun (WGS) entry which is preliminary data.</text>
</comment>
<evidence type="ECO:0000313" key="1">
    <source>
        <dbReference type="EMBL" id="KAJ4244366.1"/>
    </source>
</evidence>